<dbReference type="PANTHER" id="PTHR37984:SF12">
    <property type="entry name" value="RIBONUCLEASE H"/>
    <property type="match status" value="1"/>
</dbReference>
<keyword evidence="2" id="KW-1185">Reference proteome</keyword>
<feature type="compositionally biased region" description="Polar residues" evidence="1">
    <location>
        <begin position="192"/>
        <end position="202"/>
    </location>
</feature>
<evidence type="ECO:0000313" key="2">
    <source>
        <dbReference type="Proteomes" id="UP001652622"/>
    </source>
</evidence>
<feature type="compositionally biased region" description="Basic and acidic residues" evidence="1">
    <location>
        <begin position="273"/>
        <end position="286"/>
    </location>
</feature>
<dbReference type="GeneID" id="132709546"/>
<feature type="region of interest" description="Disordered" evidence="1">
    <location>
        <begin position="264"/>
        <end position="304"/>
    </location>
</feature>
<dbReference type="InterPro" id="IPR050951">
    <property type="entry name" value="Retrovirus_Pol_polyprotein"/>
</dbReference>
<proteinExistence type="predicted"/>
<dbReference type="RefSeq" id="XP_060539581.1">
    <property type="nucleotide sequence ID" value="XM_060683598.1"/>
</dbReference>
<feature type="region of interest" description="Disordered" evidence="1">
    <location>
        <begin position="187"/>
        <end position="233"/>
    </location>
</feature>
<gene>
    <name evidence="3" type="primary">LOC132709546</name>
</gene>
<evidence type="ECO:0000313" key="3">
    <source>
        <dbReference type="RefSeq" id="XP_060539581.1"/>
    </source>
</evidence>
<name>A0ABM3YTY0_PANGU</name>
<evidence type="ECO:0000256" key="1">
    <source>
        <dbReference type="SAM" id="MobiDB-lite"/>
    </source>
</evidence>
<protein>
    <submittedName>
        <fullName evidence="3">Uncharacterized protein LOC132709546</fullName>
    </submittedName>
</protein>
<accession>A0ABM3YTY0</accession>
<dbReference type="PANTHER" id="PTHR37984">
    <property type="entry name" value="PROTEIN CBG26694"/>
    <property type="match status" value="1"/>
</dbReference>
<feature type="compositionally biased region" description="Basic and acidic residues" evidence="1">
    <location>
        <begin position="217"/>
        <end position="233"/>
    </location>
</feature>
<reference evidence="3" key="1">
    <citation type="submission" date="2025-08" db="UniProtKB">
        <authorList>
            <consortium name="RefSeq"/>
        </authorList>
    </citation>
    <scope>IDENTIFICATION</scope>
    <source>
        <tissue evidence="3">Blood</tissue>
    </source>
</reference>
<sequence length="452" mass="51279">MANPQAPITSLNPFDLAREKWRSYMVRFWQFLRGNSYQNLDDERKRALFLAHCGSDVLEMAIDLMAPRDIGEMSWSDLQEVLQEHYAPTGTPIANRFTFQQRSQWEGESIKVFVAALRQIAANCEFDNVDNAIRDCIVFGMWDVGLQKKFLSCKRIPLKEVLEEATAAETSEKAAAAMVKARGIHKIHKLGPNSSDDSATPSESDEEMAVHKVSRPPRRENPQHGDRGERCGSCKGDHPRANCRWSDATCHRCLKRGHIAEACRAADPAPEPPRPRFRENRKDTQRTSKRSSNQSRHGDDEYPHNRAVHQTTIAHTSDNGATKFNVTLLAEGSPCIMEVDSGSIYSIMDWQHLKHLKPACEKNQLKPLRSRLMDFRGNPIGVLGRTTLHIAFKEFQGNLPITVVEHSRPNLLGVEWFKPLGLSIGGIHQIQRDELDNLIEEFKEVFDESYDC</sequence>
<dbReference type="Proteomes" id="UP001652622">
    <property type="component" value="Unplaced"/>
</dbReference>
<organism evidence="2 3">
    <name type="scientific">Pantherophis guttatus</name>
    <name type="common">Corn snake</name>
    <name type="synonym">Elaphe guttata</name>
    <dbReference type="NCBI Taxonomy" id="94885"/>
    <lineage>
        <taxon>Eukaryota</taxon>
        <taxon>Metazoa</taxon>
        <taxon>Chordata</taxon>
        <taxon>Craniata</taxon>
        <taxon>Vertebrata</taxon>
        <taxon>Euteleostomi</taxon>
        <taxon>Lepidosauria</taxon>
        <taxon>Squamata</taxon>
        <taxon>Bifurcata</taxon>
        <taxon>Unidentata</taxon>
        <taxon>Episquamata</taxon>
        <taxon>Toxicofera</taxon>
        <taxon>Serpentes</taxon>
        <taxon>Colubroidea</taxon>
        <taxon>Colubridae</taxon>
        <taxon>Colubrinae</taxon>
        <taxon>Pantherophis</taxon>
    </lineage>
</organism>